<reference evidence="6 7" key="1">
    <citation type="submission" date="2021-04" db="EMBL/GenBank/DDBJ databases">
        <authorList>
            <person name="Bliznina A."/>
        </authorList>
    </citation>
    <scope>NUCLEOTIDE SEQUENCE [LARGE SCALE GENOMIC DNA]</scope>
</reference>
<evidence type="ECO:0000256" key="5">
    <source>
        <dbReference type="ARBA" id="ARBA00022691"/>
    </source>
</evidence>
<keyword evidence="3" id="KW-0489">Methyltransferase</keyword>
<proteinExistence type="inferred from homology"/>
<dbReference type="EMBL" id="OU015566">
    <property type="protein sequence ID" value="CAG5106847.1"/>
    <property type="molecule type" value="Genomic_DNA"/>
</dbReference>
<keyword evidence="4" id="KW-0808">Transferase</keyword>
<dbReference type="EC" id="2.1.1.22" evidence="2"/>
<dbReference type="Proteomes" id="UP001158576">
    <property type="component" value="Chromosome 1"/>
</dbReference>
<evidence type="ECO:0000256" key="2">
    <source>
        <dbReference type="ARBA" id="ARBA00012003"/>
    </source>
</evidence>
<dbReference type="InterPro" id="IPR012901">
    <property type="entry name" value="CARME"/>
</dbReference>
<evidence type="ECO:0000313" key="7">
    <source>
        <dbReference type="Proteomes" id="UP001158576"/>
    </source>
</evidence>
<evidence type="ECO:0000313" key="6">
    <source>
        <dbReference type="EMBL" id="CAG5106847.1"/>
    </source>
</evidence>
<dbReference type="InterPro" id="IPR029063">
    <property type="entry name" value="SAM-dependent_MTases_sf"/>
</dbReference>
<keyword evidence="7" id="KW-1185">Reference proteome</keyword>
<dbReference type="PANTHER" id="PTHR12303:SF6">
    <property type="entry name" value="CARNOSINE N-METHYLTRANSFERASE"/>
    <property type="match status" value="1"/>
</dbReference>
<dbReference type="PANTHER" id="PTHR12303">
    <property type="entry name" value="CARNOSINE N-METHYLTRANSFERASE"/>
    <property type="match status" value="1"/>
</dbReference>
<evidence type="ECO:0000256" key="1">
    <source>
        <dbReference type="ARBA" id="ARBA00010086"/>
    </source>
</evidence>
<sequence length="180" mass="20553">MILTSRFILNSSTGAADESDKVHYRIHPFVHETSNMLSWQDALKEVRFPDVDPAETPEDGGQMSFGAGEFLDLYTEAKWHAVATCFFIDTAHNVIDYVQKIFQILRPGGLWINNGPLMYHFANTEEMSLELSWEELKSVILATGFELELEESEKCRYVENPASLLSQEFKTILFTARKPL</sequence>
<name>A0ABN7SY80_OIKDI</name>
<keyword evidence="5" id="KW-0949">S-adenosyl-L-methionine</keyword>
<comment type="similarity">
    <text evidence="1">Belongs to the carnosine N-methyltransferase family.</text>
</comment>
<dbReference type="SUPFAM" id="SSF53335">
    <property type="entry name" value="S-adenosyl-L-methionine-dependent methyltransferases"/>
    <property type="match status" value="1"/>
</dbReference>
<gene>
    <name evidence="6" type="ORF">OKIOD_LOCUS11792</name>
</gene>
<organism evidence="6 7">
    <name type="scientific">Oikopleura dioica</name>
    <name type="common">Tunicate</name>
    <dbReference type="NCBI Taxonomy" id="34765"/>
    <lineage>
        <taxon>Eukaryota</taxon>
        <taxon>Metazoa</taxon>
        <taxon>Chordata</taxon>
        <taxon>Tunicata</taxon>
        <taxon>Appendicularia</taxon>
        <taxon>Copelata</taxon>
        <taxon>Oikopleuridae</taxon>
        <taxon>Oikopleura</taxon>
    </lineage>
</organism>
<evidence type="ECO:0000256" key="4">
    <source>
        <dbReference type="ARBA" id="ARBA00022679"/>
    </source>
</evidence>
<protein>
    <recommendedName>
        <fullName evidence="2">carnosine N-methyltransferase</fullName>
        <ecNumber evidence="2">2.1.1.22</ecNumber>
    </recommendedName>
</protein>
<evidence type="ECO:0000256" key="3">
    <source>
        <dbReference type="ARBA" id="ARBA00022603"/>
    </source>
</evidence>
<dbReference type="SMART" id="SM01296">
    <property type="entry name" value="N2227"/>
    <property type="match status" value="1"/>
</dbReference>
<dbReference type="Pfam" id="PF07942">
    <property type="entry name" value="CARME"/>
    <property type="match status" value="1"/>
</dbReference>
<accession>A0ABN7SY80</accession>